<dbReference type="NCBIfam" id="TIGR03860">
    <property type="entry name" value="FMN_nitrolo"/>
    <property type="match status" value="1"/>
</dbReference>
<comment type="caution">
    <text evidence="8">The sequence shown here is derived from an EMBL/GenBank/DDBJ whole genome shotgun (WGS) entry which is preliminary data.</text>
</comment>
<evidence type="ECO:0000256" key="4">
    <source>
        <dbReference type="ARBA" id="ARBA00023033"/>
    </source>
</evidence>
<evidence type="ECO:0000256" key="3">
    <source>
        <dbReference type="ARBA" id="ARBA00023002"/>
    </source>
</evidence>
<evidence type="ECO:0000256" key="2">
    <source>
        <dbReference type="ARBA" id="ARBA00022643"/>
    </source>
</evidence>
<comment type="similarity">
    <text evidence="5">Belongs to the NtaA/SnaA/DszA monooxygenase family.</text>
</comment>
<name>A0A3B0CLN1_9BACL</name>
<dbReference type="InterPro" id="IPR036661">
    <property type="entry name" value="Luciferase-like_sf"/>
</dbReference>
<dbReference type="CDD" id="cd01095">
    <property type="entry name" value="Nitrilotriacetate_monoxgenase"/>
    <property type="match status" value="1"/>
</dbReference>
<feature type="binding site" evidence="6">
    <location>
        <position position="63"/>
    </location>
    <ligand>
        <name>FMN</name>
        <dbReference type="ChEBI" id="CHEBI:58210"/>
    </ligand>
</feature>
<accession>A0A3B0CLN1</accession>
<dbReference type="InterPro" id="IPR016215">
    <property type="entry name" value="NTA_MOA"/>
</dbReference>
<reference evidence="8 9" key="1">
    <citation type="journal article" date="2007" name="Int. J. Syst. Evol. Microbiol.">
        <title>Paenibacillus ginsengarvi sp. nov., isolated from soil from ginseng cultivation.</title>
        <authorList>
            <person name="Yoon M.H."/>
            <person name="Ten L.N."/>
            <person name="Im W.T."/>
        </authorList>
    </citation>
    <scope>NUCLEOTIDE SEQUENCE [LARGE SCALE GENOMIC DNA]</scope>
    <source>
        <strain evidence="8 9">KCTC 13059</strain>
    </source>
</reference>
<dbReference type="GO" id="GO:0016705">
    <property type="term" value="F:oxidoreductase activity, acting on paired donors, with incorporation or reduction of molecular oxygen"/>
    <property type="evidence" value="ECO:0007669"/>
    <property type="project" value="InterPro"/>
</dbReference>
<feature type="binding site" evidence="6">
    <location>
        <position position="108"/>
    </location>
    <ligand>
        <name>FMN</name>
        <dbReference type="ChEBI" id="CHEBI:58210"/>
    </ligand>
</feature>
<dbReference type="Gene3D" id="3.20.20.30">
    <property type="entry name" value="Luciferase-like domain"/>
    <property type="match status" value="1"/>
</dbReference>
<keyword evidence="9" id="KW-1185">Reference proteome</keyword>
<evidence type="ECO:0000256" key="1">
    <source>
        <dbReference type="ARBA" id="ARBA00022630"/>
    </source>
</evidence>
<keyword evidence="3" id="KW-0560">Oxidoreductase</keyword>
<dbReference type="PANTHER" id="PTHR30011">
    <property type="entry name" value="ALKANESULFONATE MONOOXYGENASE-RELATED"/>
    <property type="match status" value="1"/>
</dbReference>
<dbReference type="GO" id="GO:0004497">
    <property type="term" value="F:monooxygenase activity"/>
    <property type="evidence" value="ECO:0007669"/>
    <property type="project" value="UniProtKB-KW"/>
</dbReference>
<dbReference type="Proteomes" id="UP000282311">
    <property type="component" value="Unassembled WGS sequence"/>
</dbReference>
<evidence type="ECO:0000259" key="7">
    <source>
        <dbReference type="Pfam" id="PF00296"/>
    </source>
</evidence>
<gene>
    <name evidence="8" type="ORF">D7M11_03680</name>
</gene>
<evidence type="ECO:0000256" key="6">
    <source>
        <dbReference type="PIRSR" id="PIRSR000337-1"/>
    </source>
</evidence>
<dbReference type="SUPFAM" id="SSF51679">
    <property type="entry name" value="Bacterial luciferase-like"/>
    <property type="match status" value="1"/>
</dbReference>
<dbReference type="PANTHER" id="PTHR30011:SF16">
    <property type="entry name" value="C2H2 FINGER DOMAIN TRANSCRIPTION FACTOR (EUROFUNG)-RELATED"/>
    <property type="match status" value="1"/>
</dbReference>
<feature type="binding site" evidence="6">
    <location>
        <position position="158"/>
    </location>
    <ligand>
        <name>FMN</name>
        <dbReference type="ChEBI" id="CHEBI:58210"/>
    </ligand>
</feature>
<protein>
    <submittedName>
        <fullName evidence="8">LLM class flavin-dependent oxidoreductase</fullName>
    </submittedName>
</protein>
<keyword evidence="4" id="KW-0503">Monooxygenase</keyword>
<dbReference type="InterPro" id="IPR051260">
    <property type="entry name" value="Diverse_substr_monoxygenases"/>
</dbReference>
<dbReference type="AlphaFoldDB" id="A0A3B0CLN1"/>
<evidence type="ECO:0000313" key="9">
    <source>
        <dbReference type="Proteomes" id="UP000282311"/>
    </source>
</evidence>
<feature type="binding site" evidence="6">
    <location>
        <position position="162"/>
    </location>
    <ligand>
        <name>FMN</name>
        <dbReference type="ChEBI" id="CHEBI:58210"/>
    </ligand>
</feature>
<dbReference type="OrthoDB" id="3265338at2"/>
<dbReference type="EMBL" id="RBAH01000002">
    <property type="protein sequence ID" value="RKN86122.1"/>
    <property type="molecule type" value="Genomic_DNA"/>
</dbReference>
<dbReference type="PIRSF" id="PIRSF000337">
    <property type="entry name" value="NTA_MOA"/>
    <property type="match status" value="1"/>
</dbReference>
<proteinExistence type="inferred from homology"/>
<evidence type="ECO:0000256" key="5">
    <source>
        <dbReference type="ARBA" id="ARBA00033748"/>
    </source>
</evidence>
<dbReference type="InterPro" id="IPR011251">
    <property type="entry name" value="Luciferase-like_dom"/>
</dbReference>
<organism evidence="8 9">
    <name type="scientific">Paenibacillus ginsengarvi</name>
    <dbReference type="NCBI Taxonomy" id="400777"/>
    <lineage>
        <taxon>Bacteria</taxon>
        <taxon>Bacillati</taxon>
        <taxon>Bacillota</taxon>
        <taxon>Bacilli</taxon>
        <taxon>Bacillales</taxon>
        <taxon>Paenibacillaceae</taxon>
        <taxon>Paenibacillus</taxon>
    </lineage>
</organism>
<dbReference type="Pfam" id="PF00296">
    <property type="entry name" value="Bac_luciferase"/>
    <property type="match status" value="1"/>
</dbReference>
<keyword evidence="2 6" id="KW-0288">FMN</keyword>
<sequence length="450" mass="49708">MTSSQGRKPEEMRLGVFLDAAGHYASAWRHPSTPTDRFFRLEYYRQLARTAERAKLDVVFFSDRYGLPDRYGDSFRATVTALHCTKLDPFTLIAALSGVTERIGLAATVSTSFTEPFHVARQFASLDLLSGGRSAWNIVTSTSDGEARNFGGERLPDHDARYERAREFVEVAGGLWDSWENDAFVFDKQAGVYAEADKVHYLHHRGKHFHVRGPLDVPGSPQGRPVLIQAGASEAGRDFAAGTAEVIFSAQPTLDGARSFYADMKAGAASYGRSPDAIKVMPGMMPIVAATEAEARETEAMLAEFADPVAGLAILSDQINYDLSVHPLDGPVPELSEVSGMQSRLQLVAKLTRSDSPTLRQLGRFYGGSRLHRKVVGTPVQVADFMEEWFRQEACDGFNIMPPYLPDGLDKFTELVVPELQNRGLFRTEYDGSTLREHLGLPWPAGRNRT</sequence>
<feature type="domain" description="Luciferase-like" evidence="7">
    <location>
        <begin position="28"/>
        <end position="321"/>
    </location>
</feature>
<keyword evidence="1 6" id="KW-0285">Flavoprotein</keyword>
<evidence type="ECO:0000313" key="8">
    <source>
        <dbReference type="EMBL" id="RKN86122.1"/>
    </source>
</evidence>
<feature type="binding site" evidence="6">
    <location>
        <position position="233"/>
    </location>
    <ligand>
        <name>FMN</name>
        <dbReference type="ChEBI" id="CHEBI:58210"/>
    </ligand>
</feature>
<dbReference type="RefSeq" id="WP_120745814.1">
    <property type="nucleotide sequence ID" value="NZ_RBAH01000002.1"/>
</dbReference>